<name>A0A6G9AJQ6_9BACT</name>
<comment type="subcellular location">
    <subcellularLocation>
        <location evidence="1">Cell envelope</location>
    </subcellularLocation>
</comment>
<gene>
    <name evidence="3" type="ORF">G8759_08720</name>
</gene>
<evidence type="ECO:0000259" key="2">
    <source>
        <dbReference type="Pfam" id="PF07940"/>
    </source>
</evidence>
<feature type="domain" description="Heparinase II/III-like C-terminal" evidence="2">
    <location>
        <begin position="384"/>
        <end position="586"/>
    </location>
</feature>
<dbReference type="InterPro" id="IPR012480">
    <property type="entry name" value="Hepar_II_III_C"/>
</dbReference>
<evidence type="ECO:0000313" key="4">
    <source>
        <dbReference type="Proteomes" id="UP000501802"/>
    </source>
</evidence>
<dbReference type="SUPFAM" id="SSF48230">
    <property type="entry name" value="Chondroitin AC/alginate lyase"/>
    <property type="match status" value="1"/>
</dbReference>
<dbReference type="AlphaFoldDB" id="A0A6G9AJQ6"/>
<sequence length="697" mass="76955">MEAVETSSLFLTDAEKEAIITSQDPVLLAFREALRLRVTKRLRTTGLQAENPVLGWWYPCAEHLSDAAMLYALEPTDTVATWLRNTTLHIARLPTSDWVGPWFRDHTKPFTGHLETAHICWGMSAVVSLAPDIFTVSELAELRANLYEKGVVLCRRWLRKNSHLGNWRGIMASGAVVASAALDNDELIAEFTPEVARMAQAFQPDGSYGESLQYGNYLANALMLTYESLIRKYPAYTRQLTIDAYGRGMAWMAQSMLYRKPMANRSEGSASGYSWGEEPRARSVNFNDSAALFRPSGDLLLHVAARYDDPAQAGLARWLFQKYYEPSPTQGPHDLATFGMLNDWGFLTLPLLAKACAPLSPSVAKLPLTVSYSNGNTFVRDAWAGKSVLAIQAGNNDGVYAPGHLQGDLNSFVLAYNQERLLVDPGHSCYRNLTHGLESASQTHNTCTFLIEQDTLGLQEDLAKIKLLEQRNVLSRRVIHADGTLGMPVERGGRLVTVQRKGEVSLVISEVANAYGKPIQEFTRSWIQVGAHVTLVFDRIRASDPVRTVWNWLINNRDGQSVSQIEGNTLTIGRHQAGLKLWHMGEATLAGPVYAFLHDAYHPEPAQPGEGRSGSGLLFRHTAAKKATSISGLHVIVADDVAAIDGWTVTKTEQTLEISKPDITIHLSGTYDDTLSLALESNGTIYSIRDCELTTNL</sequence>
<organism evidence="3 4">
    <name type="scientific">Spirosoma aureum</name>
    <dbReference type="NCBI Taxonomy" id="2692134"/>
    <lineage>
        <taxon>Bacteria</taxon>
        <taxon>Pseudomonadati</taxon>
        <taxon>Bacteroidota</taxon>
        <taxon>Cytophagia</taxon>
        <taxon>Cytophagales</taxon>
        <taxon>Cytophagaceae</taxon>
        <taxon>Spirosoma</taxon>
    </lineage>
</organism>
<evidence type="ECO:0000313" key="3">
    <source>
        <dbReference type="EMBL" id="QIP12702.1"/>
    </source>
</evidence>
<protein>
    <recommendedName>
        <fullName evidence="2">Heparinase II/III-like C-terminal domain-containing protein</fullName>
    </recommendedName>
</protein>
<dbReference type="Gene3D" id="1.50.10.100">
    <property type="entry name" value="Chondroitin AC/alginate lyase"/>
    <property type="match status" value="1"/>
</dbReference>
<dbReference type="InterPro" id="IPR008929">
    <property type="entry name" value="Chondroitin_lyas"/>
</dbReference>
<reference evidence="3 4" key="1">
    <citation type="submission" date="2020-03" db="EMBL/GenBank/DDBJ databases">
        <authorList>
            <person name="Kim M.K."/>
        </authorList>
    </citation>
    <scope>NUCLEOTIDE SEQUENCE [LARGE SCALE GENOMIC DNA]</scope>
    <source>
        <strain evidence="3 4">BT328</strain>
    </source>
</reference>
<accession>A0A6G9AJQ6</accession>
<dbReference type="GO" id="GO:0030313">
    <property type="term" value="C:cell envelope"/>
    <property type="evidence" value="ECO:0007669"/>
    <property type="project" value="UniProtKB-SubCell"/>
</dbReference>
<dbReference type="GO" id="GO:0016829">
    <property type="term" value="F:lyase activity"/>
    <property type="evidence" value="ECO:0007669"/>
    <property type="project" value="InterPro"/>
</dbReference>
<evidence type="ECO:0000256" key="1">
    <source>
        <dbReference type="ARBA" id="ARBA00004196"/>
    </source>
</evidence>
<dbReference type="EMBL" id="CP050063">
    <property type="protein sequence ID" value="QIP12702.1"/>
    <property type="molecule type" value="Genomic_DNA"/>
</dbReference>
<dbReference type="Gene3D" id="2.70.98.70">
    <property type="match status" value="1"/>
</dbReference>
<dbReference type="RefSeq" id="WP_167207064.1">
    <property type="nucleotide sequence ID" value="NZ_CP050063.1"/>
</dbReference>
<keyword evidence="4" id="KW-1185">Reference proteome</keyword>
<dbReference type="Pfam" id="PF07940">
    <property type="entry name" value="Hepar_II_III_C"/>
    <property type="match status" value="1"/>
</dbReference>
<dbReference type="Proteomes" id="UP000501802">
    <property type="component" value="Chromosome"/>
</dbReference>
<dbReference type="KEGG" id="spib:G8759_08720"/>
<proteinExistence type="predicted"/>